<evidence type="ECO:0000313" key="2">
    <source>
        <dbReference type="EMBL" id="OLP82775.1"/>
    </source>
</evidence>
<dbReference type="EMBL" id="LSRX01001168">
    <property type="protein sequence ID" value="OLP82775.1"/>
    <property type="molecule type" value="Genomic_DNA"/>
</dbReference>
<name>A0A1Q9CIL8_SYMMI</name>
<comment type="caution">
    <text evidence="2">The sequence shown here is derived from an EMBL/GenBank/DDBJ whole genome shotgun (WGS) entry which is preliminary data.</text>
</comment>
<dbReference type="AlphaFoldDB" id="A0A1Q9CIL8"/>
<accession>A0A1Q9CIL8</accession>
<evidence type="ECO:0000256" key="1">
    <source>
        <dbReference type="SAM" id="MobiDB-lite"/>
    </source>
</evidence>
<sequence>MAPDSKTASEKTFKKGRPPPETATNDLNPDKWPAWMFQFNDGRNLDHYIGKMNYDVRGLHAVEDSAPVLQALESLGWKPDPLVRMHVEEKKHFWHSEKPQYTEQAEGVQISGKLVTAVYPFTKEMAGMQSLPFDVLRHGGESKLTSVYDYTESYVESCFVLEALSLPSADDVDDGWTEMGGRMSASMSFCTNNFQSEQRSAVPTSSAVDRKDVMQAMIDYFSKSRPDNMKVSAQSMKSCSSEADCSGNTCMGPSDCKENAASPCPVGFGCACDTSKNQALFAASLGASLLCEVVQNSIILGPGWIAGCTALAVGSMGGLAPLCPVLMLGQPVVQNSIILGPGWIAGCTALAVGSMGGLAPLCPVLMLGQPDEEMLNPYHFVPPPKQKCVPSYFGCSMDVCNASDMMESKVGWHVQTQKRYWHDVGRNPEEKC</sequence>
<protein>
    <submittedName>
        <fullName evidence="2">Uncharacterized protein</fullName>
    </submittedName>
</protein>
<organism evidence="2 3">
    <name type="scientific">Symbiodinium microadriaticum</name>
    <name type="common">Dinoflagellate</name>
    <name type="synonym">Zooxanthella microadriatica</name>
    <dbReference type="NCBI Taxonomy" id="2951"/>
    <lineage>
        <taxon>Eukaryota</taxon>
        <taxon>Sar</taxon>
        <taxon>Alveolata</taxon>
        <taxon>Dinophyceae</taxon>
        <taxon>Suessiales</taxon>
        <taxon>Symbiodiniaceae</taxon>
        <taxon>Symbiodinium</taxon>
    </lineage>
</organism>
<feature type="region of interest" description="Disordered" evidence="1">
    <location>
        <begin position="1"/>
        <end position="29"/>
    </location>
</feature>
<proteinExistence type="predicted"/>
<dbReference type="Proteomes" id="UP000186817">
    <property type="component" value="Unassembled WGS sequence"/>
</dbReference>
<gene>
    <name evidence="2" type="ORF">AK812_SmicGene36542</name>
</gene>
<evidence type="ECO:0000313" key="3">
    <source>
        <dbReference type="Proteomes" id="UP000186817"/>
    </source>
</evidence>
<keyword evidence="3" id="KW-1185">Reference proteome</keyword>
<dbReference type="OrthoDB" id="10477576at2759"/>
<reference evidence="2 3" key="1">
    <citation type="submission" date="2016-02" db="EMBL/GenBank/DDBJ databases">
        <title>Genome analysis of coral dinoflagellate symbionts highlights evolutionary adaptations to a symbiotic lifestyle.</title>
        <authorList>
            <person name="Aranda M."/>
            <person name="Li Y."/>
            <person name="Liew Y.J."/>
            <person name="Baumgarten S."/>
            <person name="Simakov O."/>
            <person name="Wilson M."/>
            <person name="Piel J."/>
            <person name="Ashoor H."/>
            <person name="Bougouffa S."/>
            <person name="Bajic V.B."/>
            <person name="Ryu T."/>
            <person name="Ravasi T."/>
            <person name="Bayer T."/>
            <person name="Micklem G."/>
            <person name="Kim H."/>
            <person name="Bhak J."/>
            <person name="Lajeunesse T.C."/>
            <person name="Voolstra C.R."/>
        </authorList>
    </citation>
    <scope>NUCLEOTIDE SEQUENCE [LARGE SCALE GENOMIC DNA]</scope>
    <source>
        <strain evidence="2 3">CCMP2467</strain>
    </source>
</reference>